<dbReference type="SUPFAM" id="SSF52266">
    <property type="entry name" value="SGNH hydrolase"/>
    <property type="match status" value="2"/>
</dbReference>
<dbReference type="Gene3D" id="3.40.50.1110">
    <property type="entry name" value="SGNH hydrolase"/>
    <property type="match status" value="2"/>
</dbReference>
<protein>
    <recommendedName>
        <fullName evidence="4">AlgX/AlgJ SGNH hydrolase-like domain-containing protein</fullName>
    </recommendedName>
</protein>
<keyword evidence="3" id="KW-1185">Reference proteome</keyword>
<name>A0ABS9ZXE0_9SPHI</name>
<keyword evidence="1" id="KW-1133">Transmembrane helix</keyword>
<dbReference type="InterPro" id="IPR036514">
    <property type="entry name" value="SGNH_hydro_sf"/>
</dbReference>
<evidence type="ECO:0000256" key="1">
    <source>
        <dbReference type="SAM" id="Phobius"/>
    </source>
</evidence>
<organism evidence="2 3">
    <name type="scientific">Pedobacter montanisoli</name>
    <dbReference type="NCBI Taxonomy" id="2923277"/>
    <lineage>
        <taxon>Bacteria</taxon>
        <taxon>Pseudomonadati</taxon>
        <taxon>Bacteroidota</taxon>
        <taxon>Sphingobacteriia</taxon>
        <taxon>Sphingobacteriales</taxon>
        <taxon>Sphingobacteriaceae</taxon>
        <taxon>Pedobacter</taxon>
    </lineage>
</organism>
<comment type="caution">
    <text evidence="2">The sequence shown here is derived from an EMBL/GenBank/DDBJ whole genome shotgun (WGS) entry which is preliminary data.</text>
</comment>
<keyword evidence="1" id="KW-0472">Membrane</keyword>
<keyword evidence="1" id="KW-0812">Transmembrane</keyword>
<accession>A0ABS9ZXE0</accession>
<sequence>MNNLVKIIAAIVILGALGFFFYTKSKDKESVVSSIGAISNLNGEASDSTTEKGLDPNNYVNIPREQLYDGSQASNEILAELKERYKTDFEKLVKGIKSTGAKVVFCWITAEPDVSMNKIGKPFIQNLCAQNGVDFVDFVPSIANKKDITFAPVDGHFNQNGAKILADQMAQMIRKYDNVKATATYDNRPELLGDFKPSQNTILDGGKNLPYKLVTNKQGLRMDHDLTFPKQKQRILLIGDSMFEFPFLDNAKTGSGLLQTLFPNKEVLNSAKLGYSIDDYLSLWEDRAKYTEPDIIFLQSSGDDISDLFFSHRLRYSRTAEKIKPSAKEAEYYKTLN</sequence>
<gene>
    <name evidence="2" type="ORF">MMF97_09575</name>
</gene>
<feature type="transmembrane region" description="Helical" evidence="1">
    <location>
        <begin position="6"/>
        <end position="23"/>
    </location>
</feature>
<reference evidence="2" key="1">
    <citation type="submission" date="2022-03" db="EMBL/GenBank/DDBJ databases">
        <authorList>
            <person name="Woo C.Y."/>
        </authorList>
    </citation>
    <scope>NUCLEOTIDE SEQUENCE</scope>
    <source>
        <strain evidence="2">CYS-01</strain>
    </source>
</reference>
<dbReference type="Proteomes" id="UP001165460">
    <property type="component" value="Unassembled WGS sequence"/>
</dbReference>
<evidence type="ECO:0000313" key="2">
    <source>
        <dbReference type="EMBL" id="MCJ0742958.1"/>
    </source>
</evidence>
<dbReference type="EMBL" id="JALGBH010000002">
    <property type="protein sequence ID" value="MCJ0742958.1"/>
    <property type="molecule type" value="Genomic_DNA"/>
</dbReference>
<evidence type="ECO:0008006" key="4">
    <source>
        <dbReference type="Google" id="ProtNLM"/>
    </source>
</evidence>
<dbReference type="RefSeq" id="WP_243361889.1">
    <property type="nucleotide sequence ID" value="NZ_JALGBH010000002.1"/>
</dbReference>
<evidence type="ECO:0000313" key="3">
    <source>
        <dbReference type="Proteomes" id="UP001165460"/>
    </source>
</evidence>
<proteinExistence type="predicted"/>